<proteinExistence type="predicted"/>
<dbReference type="Gramene" id="GBG61415">
    <property type="protein sequence ID" value="GBG61415"/>
    <property type="gene ID" value="CBR_g20446"/>
</dbReference>
<keyword evidence="2" id="KW-1185">Reference proteome</keyword>
<comment type="caution">
    <text evidence="1">The sequence shown here is derived from an EMBL/GenBank/DDBJ whole genome shotgun (WGS) entry which is preliminary data.</text>
</comment>
<sequence length="196" mass="21727">MTNPGRRTARAILAVDVNNSESFIAAADRRTRTGRPPTTRLFADWSLSSSWPQRIESFSSRLFVGRLRTMTNPGRGEFDRAASGDPPLPTGLCLDHTARAILSVDVNIANHSPAGCSSRDSSVGESIPILLQHIIRMRSLAEIDRSPDDDRVRSPDDFDKSWSLAEFDRSEAHDWSCQRVFGLVMGPDRSKDTSLD</sequence>
<name>A0A388JUF3_CHABU</name>
<dbReference type="AlphaFoldDB" id="A0A388JUF3"/>
<gene>
    <name evidence="1" type="ORF">CBR_g20446</name>
</gene>
<dbReference type="Proteomes" id="UP000265515">
    <property type="component" value="Unassembled WGS sequence"/>
</dbReference>
<protein>
    <submittedName>
        <fullName evidence="1">Uncharacterized protein</fullName>
    </submittedName>
</protein>
<evidence type="ECO:0000313" key="2">
    <source>
        <dbReference type="Proteomes" id="UP000265515"/>
    </source>
</evidence>
<organism evidence="1 2">
    <name type="scientific">Chara braunii</name>
    <name type="common">Braun's stonewort</name>
    <dbReference type="NCBI Taxonomy" id="69332"/>
    <lineage>
        <taxon>Eukaryota</taxon>
        <taxon>Viridiplantae</taxon>
        <taxon>Streptophyta</taxon>
        <taxon>Charophyceae</taxon>
        <taxon>Charales</taxon>
        <taxon>Characeae</taxon>
        <taxon>Chara</taxon>
    </lineage>
</organism>
<accession>A0A388JUF3</accession>
<reference evidence="1 2" key="1">
    <citation type="journal article" date="2018" name="Cell">
        <title>The Chara Genome: Secondary Complexity and Implications for Plant Terrestrialization.</title>
        <authorList>
            <person name="Nishiyama T."/>
            <person name="Sakayama H."/>
            <person name="Vries J.D."/>
            <person name="Buschmann H."/>
            <person name="Saint-Marcoux D."/>
            <person name="Ullrich K.K."/>
            <person name="Haas F.B."/>
            <person name="Vanderstraeten L."/>
            <person name="Becker D."/>
            <person name="Lang D."/>
            <person name="Vosolsobe S."/>
            <person name="Rombauts S."/>
            <person name="Wilhelmsson P.K.I."/>
            <person name="Janitza P."/>
            <person name="Kern R."/>
            <person name="Heyl A."/>
            <person name="Rumpler F."/>
            <person name="Villalobos L.I.A.C."/>
            <person name="Clay J.M."/>
            <person name="Skokan R."/>
            <person name="Toyoda A."/>
            <person name="Suzuki Y."/>
            <person name="Kagoshima H."/>
            <person name="Schijlen E."/>
            <person name="Tajeshwar N."/>
            <person name="Catarino B."/>
            <person name="Hetherington A.J."/>
            <person name="Saltykova A."/>
            <person name="Bonnot C."/>
            <person name="Breuninger H."/>
            <person name="Symeonidi A."/>
            <person name="Radhakrishnan G.V."/>
            <person name="Van Nieuwerburgh F."/>
            <person name="Deforce D."/>
            <person name="Chang C."/>
            <person name="Karol K.G."/>
            <person name="Hedrich R."/>
            <person name="Ulvskov P."/>
            <person name="Glockner G."/>
            <person name="Delwiche C.F."/>
            <person name="Petrasek J."/>
            <person name="Van de Peer Y."/>
            <person name="Friml J."/>
            <person name="Beilby M."/>
            <person name="Dolan L."/>
            <person name="Kohara Y."/>
            <person name="Sugano S."/>
            <person name="Fujiyama A."/>
            <person name="Delaux P.-M."/>
            <person name="Quint M."/>
            <person name="TheiBen G."/>
            <person name="Hagemann M."/>
            <person name="Harholt J."/>
            <person name="Dunand C."/>
            <person name="Zachgo S."/>
            <person name="Langdale J."/>
            <person name="Maumus F."/>
            <person name="Straeten D.V.D."/>
            <person name="Gould S.B."/>
            <person name="Rensing S.A."/>
        </authorList>
    </citation>
    <scope>NUCLEOTIDE SEQUENCE [LARGE SCALE GENOMIC DNA]</scope>
    <source>
        <strain evidence="1 2">S276</strain>
    </source>
</reference>
<evidence type="ECO:0000313" key="1">
    <source>
        <dbReference type="EMBL" id="GBG61415.1"/>
    </source>
</evidence>
<dbReference type="EMBL" id="BFEA01000019">
    <property type="protein sequence ID" value="GBG61415.1"/>
    <property type="molecule type" value="Genomic_DNA"/>
</dbReference>